<comment type="caution">
    <text evidence="8">The sequence shown here is derived from an EMBL/GenBank/DDBJ whole genome shotgun (WGS) entry which is preliminary data.</text>
</comment>
<dbReference type="CDD" id="cd00609">
    <property type="entry name" value="AAT_like"/>
    <property type="match status" value="1"/>
</dbReference>
<comment type="similarity">
    <text evidence="2">Belongs to the class-I pyridoxal-phosphate-dependent aminotransferase family.</text>
</comment>
<evidence type="ECO:0000259" key="7">
    <source>
        <dbReference type="Pfam" id="PF00155"/>
    </source>
</evidence>
<keyword evidence="6" id="KW-0663">Pyridoxal phosphate</keyword>
<evidence type="ECO:0000313" key="9">
    <source>
        <dbReference type="Proteomes" id="UP000051160"/>
    </source>
</evidence>
<keyword evidence="5" id="KW-0808">Transferase</keyword>
<dbReference type="InterPro" id="IPR015424">
    <property type="entry name" value="PyrdxlP-dep_Trfase"/>
</dbReference>
<dbReference type="Gene3D" id="3.40.640.10">
    <property type="entry name" value="Type I PLP-dependent aspartate aminotransferase-like (Major domain)"/>
    <property type="match status" value="1"/>
</dbReference>
<evidence type="ECO:0000256" key="4">
    <source>
        <dbReference type="ARBA" id="ARBA00022576"/>
    </source>
</evidence>
<dbReference type="RefSeq" id="WP_056947305.1">
    <property type="nucleotide sequence ID" value="NZ_AZEE01000027.1"/>
</dbReference>
<reference evidence="8 9" key="1">
    <citation type="journal article" date="2015" name="Genome Announc.">
        <title>Expanding the biotechnology potential of lactobacilli through comparative genomics of 213 strains and associated genera.</title>
        <authorList>
            <person name="Sun Z."/>
            <person name="Harris H.M."/>
            <person name="McCann A."/>
            <person name="Guo C."/>
            <person name="Argimon S."/>
            <person name="Zhang W."/>
            <person name="Yang X."/>
            <person name="Jeffery I.B."/>
            <person name="Cooney J.C."/>
            <person name="Kagawa T.F."/>
            <person name="Liu W."/>
            <person name="Song Y."/>
            <person name="Salvetti E."/>
            <person name="Wrobel A."/>
            <person name="Rasinkangas P."/>
            <person name="Parkhill J."/>
            <person name="Rea M.C."/>
            <person name="O'Sullivan O."/>
            <person name="Ritari J."/>
            <person name="Douillard F.P."/>
            <person name="Paul Ross R."/>
            <person name="Yang R."/>
            <person name="Briner A.E."/>
            <person name="Felis G.E."/>
            <person name="de Vos W.M."/>
            <person name="Barrangou R."/>
            <person name="Klaenhammer T.R."/>
            <person name="Caufield P.W."/>
            <person name="Cui Y."/>
            <person name="Zhang H."/>
            <person name="O'Toole P.W."/>
        </authorList>
    </citation>
    <scope>NUCLEOTIDE SEQUENCE [LARGE SCALE GENOMIC DNA]</scope>
    <source>
        <strain evidence="8 9">DSM 19909</strain>
    </source>
</reference>
<dbReference type="InterPro" id="IPR050859">
    <property type="entry name" value="Class-I_PLP-dep_aminotransf"/>
</dbReference>
<comment type="cofactor">
    <cofactor evidence="1">
        <name>pyridoxal 5'-phosphate</name>
        <dbReference type="ChEBI" id="CHEBI:597326"/>
    </cofactor>
</comment>
<dbReference type="Proteomes" id="UP000051160">
    <property type="component" value="Unassembled WGS sequence"/>
</dbReference>
<sequence length="400" mass="44472">MTYHFSKRVPQSDVDAVGDILKVAGDPKVMSFAGGLPAPELFPVEQVKKATDKVLEEKGRAALQYGSSQGVPELRNVILDRLKVEGIDTDADHVMVATGSQQSIDLTGKMFIDEGSTVIVEDPTYLTAIDVFRSYGAHFVGVDMDEDGMRMDSLEEALKNNPDTRLIYTVPTFQNPTGRTMTLARRKKLVELAEKYDVLVLEDNPYGAIRWEGEHLPALKSFDKSNHVIYMGTMSKIFAPGLRLGWVVADPKLIKKYTMMKQSADLHTDSLAQYVAAEYFAENDINEHIAKITALYHKREQLMVNAVDKYFPAGVTHSNPEGGMFLWVMVPGVKDSQKLFDAALKRNVAIVPGDPFFGNETIPGTFRMNYSNTPEDKIEDGVKRLAEAIEEVMAADKQQA</sequence>
<evidence type="ECO:0000256" key="2">
    <source>
        <dbReference type="ARBA" id="ARBA00007441"/>
    </source>
</evidence>
<dbReference type="EMBL" id="AZEE01000027">
    <property type="protein sequence ID" value="KRK98803.1"/>
    <property type="molecule type" value="Genomic_DNA"/>
</dbReference>
<dbReference type="GO" id="GO:1901605">
    <property type="term" value="P:alpha-amino acid metabolic process"/>
    <property type="evidence" value="ECO:0007669"/>
    <property type="project" value="TreeGrafter"/>
</dbReference>
<dbReference type="PATRIC" id="fig|1423776.4.peg.548"/>
<keyword evidence="9" id="KW-1185">Reference proteome</keyword>
<dbReference type="GO" id="GO:0030170">
    <property type="term" value="F:pyridoxal phosphate binding"/>
    <property type="evidence" value="ECO:0007669"/>
    <property type="project" value="InterPro"/>
</dbReference>
<dbReference type="FunFam" id="3.40.640.10:FF:000053">
    <property type="entry name" value="Aminotransferase, class I"/>
    <property type="match status" value="1"/>
</dbReference>
<feature type="domain" description="Aminotransferase class I/classII large" evidence="7">
    <location>
        <begin position="41"/>
        <end position="385"/>
    </location>
</feature>
<dbReference type="Pfam" id="PF00155">
    <property type="entry name" value="Aminotran_1_2"/>
    <property type="match status" value="1"/>
</dbReference>
<proteinExistence type="inferred from homology"/>
<dbReference type="PANTHER" id="PTHR42790:SF19">
    <property type="entry name" value="KYNURENINE_ALPHA-AMINOADIPATE AMINOTRANSFERASE, MITOCHONDRIAL"/>
    <property type="match status" value="1"/>
</dbReference>
<evidence type="ECO:0000256" key="6">
    <source>
        <dbReference type="ARBA" id="ARBA00022898"/>
    </source>
</evidence>
<organism evidence="8 9">
    <name type="scientific">Secundilactobacillus odoratitofui DSM 19909 = JCM 15043</name>
    <dbReference type="NCBI Taxonomy" id="1423776"/>
    <lineage>
        <taxon>Bacteria</taxon>
        <taxon>Bacillati</taxon>
        <taxon>Bacillota</taxon>
        <taxon>Bacilli</taxon>
        <taxon>Lactobacillales</taxon>
        <taxon>Lactobacillaceae</taxon>
        <taxon>Secundilactobacillus</taxon>
    </lineage>
</organism>
<evidence type="ECO:0000256" key="5">
    <source>
        <dbReference type="ARBA" id="ARBA00022679"/>
    </source>
</evidence>
<dbReference type="OrthoDB" id="9802328at2"/>
<dbReference type="PANTHER" id="PTHR42790">
    <property type="entry name" value="AMINOTRANSFERASE"/>
    <property type="match status" value="1"/>
</dbReference>
<keyword evidence="4" id="KW-0032">Aminotransferase</keyword>
<dbReference type="Gene3D" id="3.90.1150.10">
    <property type="entry name" value="Aspartate Aminotransferase, domain 1"/>
    <property type="match status" value="1"/>
</dbReference>
<dbReference type="InterPro" id="IPR015422">
    <property type="entry name" value="PyrdxlP-dep_Trfase_small"/>
</dbReference>
<evidence type="ECO:0000313" key="8">
    <source>
        <dbReference type="EMBL" id="KRK98803.1"/>
    </source>
</evidence>
<accession>A0A0R1LYT4</accession>
<dbReference type="InterPro" id="IPR004839">
    <property type="entry name" value="Aminotransferase_I/II_large"/>
</dbReference>
<evidence type="ECO:0000256" key="3">
    <source>
        <dbReference type="ARBA" id="ARBA00011738"/>
    </source>
</evidence>
<dbReference type="InterPro" id="IPR015421">
    <property type="entry name" value="PyrdxlP-dep_Trfase_major"/>
</dbReference>
<evidence type="ECO:0000256" key="1">
    <source>
        <dbReference type="ARBA" id="ARBA00001933"/>
    </source>
</evidence>
<name>A0A0R1LYT4_9LACO</name>
<gene>
    <name evidence="8" type="ORF">FD04_GL000544</name>
</gene>
<protein>
    <submittedName>
        <fullName evidence="8">GntR family transcriptional regulator</fullName>
    </submittedName>
</protein>
<dbReference type="SUPFAM" id="SSF53383">
    <property type="entry name" value="PLP-dependent transferases"/>
    <property type="match status" value="1"/>
</dbReference>
<comment type="subunit">
    <text evidence="3">Homodimer.</text>
</comment>
<dbReference type="GO" id="GO:0008483">
    <property type="term" value="F:transaminase activity"/>
    <property type="evidence" value="ECO:0007669"/>
    <property type="project" value="UniProtKB-KW"/>
</dbReference>
<dbReference type="AlphaFoldDB" id="A0A0R1LYT4"/>